<dbReference type="Gene3D" id="3.10.610.10">
    <property type="entry name" value="GSPII I/J protein-like"/>
    <property type="match status" value="1"/>
</dbReference>
<dbReference type="InterPro" id="IPR012902">
    <property type="entry name" value="N_methyl_site"/>
</dbReference>
<dbReference type="PANTHER" id="PTHR39583:SF2">
    <property type="entry name" value="TYPE II SECRETION SYSTEM PROTEIN J"/>
    <property type="match status" value="1"/>
</dbReference>
<comment type="subcellular location">
    <subcellularLocation>
        <location evidence="1">Cell inner membrane</location>
        <topology evidence="1">Single-pass membrane protein</topology>
    </subcellularLocation>
</comment>
<dbReference type="SUPFAM" id="SSF54523">
    <property type="entry name" value="Pili subunits"/>
    <property type="match status" value="2"/>
</dbReference>
<dbReference type="GO" id="GO:0015627">
    <property type="term" value="C:type II protein secretion system complex"/>
    <property type="evidence" value="ECO:0007669"/>
    <property type="project" value="InterPro"/>
</dbReference>
<keyword evidence="7" id="KW-0812">Transmembrane</keyword>
<keyword evidence="6" id="KW-0997">Cell inner membrane</keyword>
<dbReference type="NCBIfam" id="TIGR02532">
    <property type="entry name" value="IV_pilin_GFxxxE"/>
    <property type="match status" value="1"/>
</dbReference>
<evidence type="ECO:0000256" key="3">
    <source>
        <dbReference type="ARBA" id="ARBA00021539"/>
    </source>
</evidence>
<evidence type="ECO:0000256" key="6">
    <source>
        <dbReference type="ARBA" id="ARBA00022519"/>
    </source>
</evidence>
<sequence>MSRNRGFTLIELLVALALFALISAFAYRGLNALLESREALAKGSRKWRDVALFVGRFERDLDAALNRRAMSASGSPGAPVSSAVDAGTIVNPGLALTRSGAALNENALAAPQRIAYRIVDGRIQRLAWPAVDAAPRSEPLAVEILAGVKSLAFRFLDPRGEWRTTWGLPGSADTMPAAVEMTLELASGERIVRLVDLQRVS</sequence>
<evidence type="ECO:0000256" key="5">
    <source>
        <dbReference type="ARBA" id="ARBA00022481"/>
    </source>
</evidence>
<proteinExistence type="inferred from homology"/>
<dbReference type="KEGG" id="upl:DSM104440_02590"/>
<evidence type="ECO:0000256" key="8">
    <source>
        <dbReference type="ARBA" id="ARBA00022989"/>
    </source>
</evidence>
<dbReference type="AlphaFoldDB" id="A0A6M4HBB1"/>
<dbReference type="GO" id="GO:0015628">
    <property type="term" value="P:protein secretion by the type II secretion system"/>
    <property type="evidence" value="ECO:0007669"/>
    <property type="project" value="InterPro"/>
</dbReference>
<dbReference type="PANTHER" id="PTHR39583">
    <property type="entry name" value="TYPE II SECRETION SYSTEM PROTEIN J-RELATED"/>
    <property type="match status" value="1"/>
</dbReference>
<keyword evidence="5" id="KW-0488">Methylation</keyword>
<evidence type="ECO:0000256" key="7">
    <source>
        <dbReference type="ARBA" id="ARBA00022692"/>
    </source>
</evidence>
<dbReference type="PROSITE" id="PS00409">
    <property type="entry name" value="PROKAR_NTER_METHYL"/>
    <property type="match status" value="1"/>
</dbReference>
<name>A0A6M4HBB1_9PROT</name>
<keyword evidence="4" id="KW-1003">Cell membrane</keyword>
<dbReference type="InParanoid" id="A0A6M4HBB1"/>
<evidence type="ECO:0000256" key="9">
    <source>
        <dbReference type="ARBA" id="ARBA00023136"/>
    </source>
</evidence>
<dbReference type="Pfam" id="PF11612">
    <property type="entry name" value="T2SSJ"/>
    <property type="match status" value="1"/>
</dbReference>
<organism evidence="10 11">
    <name type="scientific">Usitatibacter palustris</name>
    <dbReference type="NCBI Taxonomy" id="2732487"/>
    <lineage>
        <taxon>Bacteria</taxon>
        <taxon>Pseudomonadati</taxon>
        <taxon>Pseudomonadota</taxon>
        <taxon>Betaproteobacteria</taxon>
        <taxon>Nitrosomonadales</taxon>
        <taxon>Usitatibacteraceae</taxon>
        <taxon>Usitatibacter</taxon>
    </lineage>
</organism>
<keyword evidence="8" id="KW-1133">Transmembrane helix</keyword>
<dbReference type="GO" id="GO:0005886">
    <property type="term" value="C:plasma membrane"/>
    <property type="evidence" value="ECO:0007669"/>
    <property type="project" value="UniProtKB-SubCell"/>
</dbReference>
<reference evidence="10 11" key="1">
    <citation type="submission" date="2020-04" db="EMBL/GenBank/DDBJ databases">
        <title>Usitatibacter rugosus gen. nov., sp. nov. and Usitatibacter palustris sp. nov., novel members of Usitatibacteraceae fam. nov. within the order Nitrosomonadales isolated from soil.</title>
        <authorList>
            <person name="Huber K.J."/>
            <person name="Neumann-Schaal M."/>
            <person name="Geppert A."/>
            <person name="Luckner M."/>
            <person name="Wanner G."/>
            <person name="Overmann J."/>
        </authorList>
    </citation>
    <scope>NUCLEOTIDE SEQUENCE [LARGE SCALE GENOMIC DNA]</scope>
    <source>
        <strain evidence="10 11">Swamp67</strain>
    </source>
</reference>
<accession>A0A6M4HBB1</accession>
<dbReference type="InterPro" id="IPR010055">
    <property type="entry name" value="T2SS_protein-GspJ"/>
</dbReference>
<evidence type="ECO:0000313" key="11">
    <source>
        <dbReference type="Proteomes" id="UP000503096"/>
    </source>
</evidence>
<protein>
    <recommendedName>
        <fullName evidence="3">Type II secretion system protein J</fullName>
    </recommendedName>
</protein>
<keyword evidence="11" id="KW-1185">Reference proteome</keyword>
<dbReference type="Proteomes" id="UP000503096">
    <property type="component" value="Chromosome"/>
</dbReference>
<dbReference type="EMBL" id="CP053073">
    <property type="protein sequence ID" value="QJR15764.1"/>
    <property type="molecule type" value="Genomic_DNA"/>
</dbReference>
<dbReference type="RefSeq" id="WP_171163339.1">
    <property type="nucleotide sequence ID" value="NZ_CP053073.1"/>
</dbReference>
<evidence type="ECO:0000256" key="4">
    <source>
        <dbReference type="ARBA" id="ARBA00022475"/>
    </source>
</evidence>
<evidence type="ECO:0000313" key="10">
    <source>
        <dbReference type="EMBL" id="QJR15764.1"/>
    </source>
</evidence>
<dbReference type="Gene3D" id="2.10.70.20">
    <property type="entry name" value="gspk-gspi-gspj complex like domains"/>
    <property type="match status" value="1"/>
</dbReference>
<keyword evidence="9" id="KW-0472">Membrane</keyword>
<evidence type="ECO:0000256" key="2">
    <source>
        <dbReference type="ARBA" id="ARBA00011084"/>
    </source>
</evidence>
<dbReference type="InterPro" id="IPR051621">
    <property type="entry name" value="T2SS_protein_J"/>
</dbReference>
<evidence type="ECO:0000256" key="1">
    <source>
        <dbReference type="ARBA" id="ARBA00004377"/>
    </source>
</evidence>
<dbReference type="Pfam" id="PF07963">
    <property type="entry name" value="N_methyl"/>
    <property type="match status" value="1"/>
</dbReference>
<dbReference type="InterPro" id="IPR045584">
    <property type="entry name" value="Pilin-like"/>
</dbReference>
<gene>
    <name evidence="10" type="primary">xcpW</name>
    <name evidence="10" type="ORF">DSM104440_02590</name>
</gene>
<dbReference type="NCBIfam" id="TIGR01711">
    <property type="entry name" value="gspJ"/>
    <property type="match status" value="1"/>
</dbReference>
<comment type="similarity">
    <text evidence="2">Belongs to the GSP J family.</text>
</comment>